<dbReference type="Proteomes" id="UP000664169">
    <property type="component" value="Unassembled WGS sequence"/>
</dbReference>
<gene>
    <name evidence="3" type="ORF">GOMPHAMPRED_002563</name>
</gene>
<dbReference type="EMBL" id="CAJPDQ010000018">
    <property type="protein sequence ID" value="CAF9922471.1"/>
    <property type="molecule type" value="Genomic_DNA"/>
</dbReference>
<keyword evidence="2" id="KW-0812">Transmembrane</keyword>
<organism evidence="3 4">
    <name type="scientific">Gomphillus americanus</name>
    <dbReference type="NCBI Taxonomy" id="1940652"/>
    <lineage>
        <taxon>Eukaryota</taxon>
        <taxon>Fungi</taxon>
        <taxon>Dikarya</taxon>
        <taxon>Ascomycota</taxon>
        <taxon>Pezizomycotina</taxon>
        <taxon>Lecanoromycetes</taxon>
        <taxon>OSLEUM clade</taxon>
        <taxon>Ostropomycetidae</taxon>
        <taxon>Ostropales</taxon>
        <taxon>Graphidaceae</taxon>
        <taxon>Gomphilloideae</taxon>
        <taxon>Gomphillus</taxon>
    </lineage>
</organism>
<name>A0A8H3FD86_9LECA</name>
<sequence length="370" mass="42359">MADRRHPRNEPASANEATSNTRSSRSSTLPSQQSPPLKYRHRHRHYNSLLHKTDHSHQPSRNGHEQTKTPSHSLSPLGELLSPVKRNVTGGLNGVVGWIDRDRDKDKEWQTSQKISTRTAITPAEFAKSKQRRIAAERSLEEYHNSLASQILAEHTALAESRSQMLHMFNNLNTTLSSLSRLQNETQALLSDLTTDSIPELTEELTEQLEAFRARITGIESSSIVRLQNQVEASREKTTKLGDRLTIVRGRIRDWEEREAQKDRRRRRMVGFVWGSFAILIILTVLLLVWGRWNEQLEARESQPKDWTEIVIQKERERSGSNSSQADLEELLKPLRNDELQDASPVKDVPEDGTTTEENDRLLSSIFDEL</sequence>
<feature type="region of interest" description="Disordered" evidence="1">
    <location>
        <begin position="52"/>
        <end position="78"/>
    </location>
</feature>
<evidence type="ECO:0000256" key="1">
    <source>
        <dbReference type="SAM" id="MobiDB-lite"/>
    </source>
</evidence>
<keyword evidence="2" id="KW-1133">Transmembrane helix</keyword>
<protein>
    <submittedName>
        <fullName evidence="3">Uncharacterized protein</fullName>
    </submittedName>
</protein>
<feature type="transmembrane region" description="Helical" evidence="2">
    <location>
        <begin position="272"/>
        <end position="293"/>
    </location>
</feature>
<dbReference type="AlphaFoldDB" id="A0A8H3FD86"/>
<evidence type="ECO:0000313" key="3">
    <source>
        <dbReference type="EMBL" id="CAF9922471.1"/>
    </source>
</evidence>
<evidence type="ECO:0000256" key="2">
    <source>
        <dbReference type="SAM" id="Phobius"/>
    </source>
</evidence>
<feature type="region of interest" description="Disordered" evidence="1">
    <location>
        <begin position="335"/>
        <end position="370"/>
    </location>
</feature>
<feature type="compositionally biased region" description="Basic and acidic residues" evidence="1">
    <location>
        <begin position="52"/>
        <end position="67"/>
    </location>
</feature>
<feature type="compositionally biased region" description="Low complexity" evidence="1">
    <location>
        <begin position="21"/>
        <end position="37"/>
    </location>
</feature>
<keyword evidence="4" id="KW-1185">Reference proteome</keyword>
<keyword evidence="2" id="KW-0472">Membrane</keyword>
<proteinExistence type="predicted"/>
<evidence type="ECO:0000313" key="4">
    <source>
        <dbReference type="Proteomes" id="UP000664169"/>
    </source>
</evidence>
<reference evidence="3" key="1">
    <citation type="submission" date="2021-03" db="EMBL/GenBank/DDBJ databases">
        <authorList>
            <person name="Tagirdzhanova G."/>
        </authorList>
    </citation>
    <scope>NUCLEOTIDE SEQUENCE</scope>
</reference>
<comment type="caution">
    <text evidence="3">The sequence shown here is derived from an EMBL/GenBank/DDBJ whole genome shotgun (WGS) entry which is preliminary data.</text>
</comment>
<accession>A0A8H3FD86</accession>
<feature type="region of interest" description="Disordered" evidence="1">
    <location>
        <begin position="1"/>
        <end position="39"/>
    </location>
</feature>